<reference evidence="1 2" key="1">
    <citation type="submission" date="2017-03" db="EMBL/GenBank/DDBJ databases">
        <title>Genomic and clinical evidence uncovers the enterohepatic species Helicobacter valdiviensis as a potential human intestinal pathogen.</title>
        <authorList>
            <person name="Fresia P."/>
            <person name="Jara R."/>
            <person name="Sierra R."/>
            <person name="Ferres I."/>
            <person name="Greif G."/>
            <person name="Iraola G."/>
            <person name="Collado L."/>
        </authorList>
    </citation>
    <scope>NUCLEOTIDE SEQUENCE [LARGE SCALE GENOMIC DNA]</scope>
    <source>
        <strain evidence="1 2">WBE14</strain>
    </source>
</reference>
<organism evidence="1 2">
    <name type="scientific">Helicobacter valdiviensis</name>
    <dbReference type="NCBI Taxonomy" id="1458358"/>
    <lineage>
        <taxon>Bacteria</taxon>
        <taxon>Pseudomonadati</taxon>
        <taxon>Campylobacterota</taxon>
        <taxon>Epsilonproteobacteria</taxon>
        <taxon>Campylobacterales</taxon>
        <taxon>Helicobacteraceae</taxon>
        <taxon>Helicobacter</taxon>
    </lineage>
</organism>
<evidence type="ECO:0000313" key="1">
    <source>
        <dbReference type="EMBL" id="PZT47114.1"/>
    </source>
</evidence>
<keyword evidence="2" id="KW-1185">Reference proteome</keyword>
<protein>
    <submittedName>
        <fullName evidence="1">Phage tail protein</fullName>
    </submittedName>
</protein>
<sequence length="29" mass="3337">MVLSLGDFKFKALNFENLERSLEYGISSQ</sequence>
<feature type="non-terminal residue" evidence="1">
    <location>
        <position position="29"/>
    </location>
</feature>
<dbReference type="AlphaFoldDB" id="A0A2W6MRB9"/>
<name>A0A2W6MRB9_9HELI</name>
<accession>A0A2W6MRB9</accession>
<proteinExistence type="predicted"/>
<gene>
    <name evidence="1" type="ORF">B6S12_10810</name>
</gene>
<dbReference type="Proteomes" id="UP000249746">
    <property type="component" value="Unassembled WGS sequence"/>
</dbReference>
<evidence type="ECO:0000313" key="2">
    <source>
        <dbReference type="Proteomes" id="UP000249746"/>
    </source>
</evidence>
<comment type="caution">
    <text evidence="1">The sequence shown here is derived from an EMBL/GenBank/DDBJ whole genome shotgun (WGS) entry which is preliminary data.</text>
</comment>
<dbReference type="EMBL" id="NBIU01000126">
    <property type="protein sequence ID" value="PZT47114.1"/>
    <property type="molecule type" value="Genomic_DNA"/>
</dbReference>